<evidence type="ECO:0000313" key="2">
    <source>
        <dbReference type="Proteomes" id="UP000256257"/>
    </source>
</evidence>
<accession>A0A3D9B2R3</accession>
<keyword evidence="2" id="KW-1185">Reference proteome</keyword>
<organism evidence="1 2">
    <name type="scientific">Chryseobacterium pennipullorum</name>
    <dbReference type="NCBI Taxonomy" id="2258963"/>
    <lineage>
        <taxon>Bacteria</taxon>
        <taxon>Pseudomonadati</taxon>
        <taxon>Bacteroidota</taxon>
        <taxon>Flavobacteriia</taxon>
        <taxon>Flavobacteriales</taxon>
        <taxon>Weeksellaceae</taxon>
        <taxon>Chryseobacterium group</taxon>
        <taxon>Chryseobacterium</taxon>
    </lineage>
</organism>
<evidence type="ECO:0008006" key="3">
    <source>
        <dbReference type="Google" id="ProtNLM"/>
    </source>
</evidence>
<sequence>MANAYLEITLKIDDADRASAAGVYNQYKAPFLDTVKGAKSKELLVSEEKVQVLHGFDSVEEAKDYLSTDLFNNDVVVALKPYLKADPVIDIYSVV</sequence>
<proteinExistence type="predicted"/>
<reference evidence="1 2" key="1">
    <citation type="submission" date="2018-06" db="EMBL/GenBank/DDBJ databases">
        <title>Novel Chryseobacterium species.</title>
        <authorList>
            <person name="Newman J."/>
            <person name="Hugo C."/>
            <person name="Oosthuizen L."/>
            <person name="Charimba G."/>
        </authorList>
    </citation>
    <scope>NUCLEOTIDE SEQUENCE [LARGE SCALE GENOMIC DNA]</scope>
    <source>
        <strain evidence="1 2">7_F195</strain>
    </source>
</reference>
<gene>
    <name evidence="1" type="ORF">DRF67_10870</name>
</gene>
<dbReference type="EMBL" id="QNVV01000008">
    <property type="protein sequence ID" value="REC47536.1"/>
    <property type="molecule type" value="Genomic_DNA"/>
</dbReference>
<dbReference type="OrthoDB" id="1163038at2"/>
<protein>
    <recommendedName>
        <fullName evidence="3">ABM domain-containing protein</fullName>
    </recommendedName>
</protein>
<evidence type="ECO:0000313" key="1">
    <source>
        <dbReference type="EMBL" id="REC47536.1"/>
    </source>
</evidence>
<dbReference type="AlphaFoldDB" id="A0A3D9B2R3"/>
<dbReference type="Proteomes" id="UP000256257">
    <property type="component" value="Unassembled WGS sequence"/>
</dbReference>
<comment type="caution">
    <text evidence="1">The sequence shown here is derived from an EMBL/GenBank/DDBJ whole genome shotgun (WGS) entry which is preliminary data.</text>
</comment>
<name>A0A3D9B2R3_9FLAO</name>
<dbReference type="RefSeq" id="WP_115928329.1">
    <property type="nucleotide sequence ID" value="NZ_QNVV01000008.1"/>
</dbReference>